<sequence>MRLALFSCGTPPPALAALHGDYSVLFTNLFANSYRPDAFVLDNYSVVDLQYPSDHDLDKYNAIVITGSAADAFEDIEWITKLVSYMANVVNTKPSIKIIGICFGHQIIARAMGEQVCRNDGRWEISPVLITLTDIGKTLFGVDSFHIEQMHQDHVPSVPAGFHLLGSTPVSLNQGMVRFYGDSASPTASPDNIHILTLQGHPEFTEPITTGLIEARAAKGIIDKETAADGLNRRFWPNDGTGVIGRTIWNVLGVKIPPKA</sequence>
<protein>
    <recommendedName>
        <fullName evidence="1">Glutamine amidotransferase domain-containing protein</fullName>
    </recommendedName>
</protein>
<dbReference type="PROSITE" id="PS51273">
    <property type="entry name" value="GATASE_TYPE_1"/>
    <property type="match status" value="1"/>
</dbReference>
<dbReference type="CDD" id="cd01741">
    <property type="entry name" value="GATase1_1"/>
    <property type="match status" value="1"/>
</dbReference>
<dbReference type="Pfam" id="PF00117">
    <property type="entry name" value="GATase"/>
    <property type="match status" value="1"/>
</dbReference>
<dbReference type="GO" id="GO:0005634">
    <property type="term" value="C:nucleus"/>
    <property type="evidence" value="ECO:0007669"/>
    <property type="project" value="TreeGrafter"/>
</dbReference>
<feature type="domain" description="Glutamine amidotransferase" evidence="1">
    <location>
        <begin position="46"/>
        <end position="204"/>
    </location>
</feature>
<dbReference type="InParanoid" id="A0A0C2T846"/>
<gene>
    <name evidence="2" type="ORF">M378DRAFT_128421</name>
</gene>
<keyword evidence="3" id="KW-1185">Reference proteome</keyword>
<organism evidence="2 3">
    <name type="scientific">Amanita muscaria (strain Koide BX008)</name>
    <dbReference type="NCBI Taxonomy" id="946122"/>
    <lineage>
        <taxon>Eukaryota</taxon>
        <taxon>Fungi</taxon>
        <taxon>Dikarya</taxon>
        <taxon>Basidiomycota</taxon>
        <taxon>Agaricomycotina</taxon>
        <taxon>Agaricomycetes</taxon>
        <taxon>Agaricomycetidae</taxon>
        <taxon>Agaricales</taxon>
        <taxon>Pluteineae</taxon>
        <taxon>Amanitaceae</taxon>
        <taxon>Amanita</taxon>
    </lineage>
</organism>
<name>A0A0C2T846_AMAMK</name>
<dbReference type="InterPro" id="IPR017926">
    <property type="entry name" value="GATASE"/>
</dbReference>
<dbReference type="OrthoDB" id="92161at2759"/>
<accession>A0A0C2T846</accession>
<dbReference type="AlphaFoldDB" id="A0A0C2T846"/>
<evidence type="ECO:0000313" key="2">
    <source>
        <dbReference type="EMBL" id="KIL62799.1"/>
    </source>
</evidence>
<dbReference type="FunCoup" id="A0A0C2T846">
    <property type="interactions" value="255"/>
</dbReference>
<dbReference type="PANTHER" id="PTHR42695">
    <property type="entry name" value="GLUTAMINE AMIDOTRANSFERASE YLR126C-RELATED"/>
    <property type="match status" value="1"/>
</dbReference>
<evidence type="ECO:0000259" key="1">
    <source>
        <dbReference type="Pfam" id="PF00117"/>
    </source>
</evidence>
<dbReference type="Gene3D" id="3.40.50.880">
    <property type="match status" value="1"/>
</dbReference>
<dbReference type="EMBL" id="KN818266">
    <property type="protein sequence ID" value="KIL62799.1"/>
    <property type="molecule type" value="Genomic_DNA"/>
</dbReference>
<dbReference type="InterPro" id="IPR044992">
    <property type="entry name" value="ChyE-like"/>
</dbReference>
<dbReference type="InterPro" id="IPR029062">
    <property type="entry name" value="Class_I_gatase-like"/>
</dbReference>
<reference evidence="2 3" key="1">
    <citation type="submission" date="2014-04" db="EMBL/GenBank/DDBJ databases">
        <title>Evolutionary Origins and Diversification of the Mycorrhizal Mutualists.</title>
        <authorList>
            <consortium name="DOE Joint Genome Institute"/>
            <consortium name="Mycorrhizal Genomics Consortium"/>
            <person name="Kohler A."/>
            <person name="Kuo A."/>
            <person name="Nagy L.G."/>
            <person name="Floudas D."/>
            <person name="Copeland A."/>
            <person name="Barry K.W."/>
            <person name="Cichocki N."/>
            <person name="Veneault-Fourrey C."/>
            <person name="LaButti K."/>
            <person name="Lindquist E.A."/>
            <person name="Lipzen A."/>
            <person name="Lundell T."/>
            <person name="Morin E."/>
            <person name="Murat C."/>
            <person name="Riley R."/>
            <person name="Ohm R."/>
            <person name="Sun H."/>
            <person name="Tunlid A."/>
            <person name="Henrissat B."/>
            <person name="Grigoriev I.V."/>
            <person name="Hibbett D.S."/>
            <person name="Martin F."/>
        </authorList>
    </citation>
    <scope>NUCLEOTIDE SEQUENCE [LARGE SCALE GENOMIC DNA]</scope>
    <source>
        <strain evidence="2 3">Koide BX008</strain>
    </source>
</reference>
<dbReference type="PANTHER" id="PTHR42695:SF5">
    <property type="entry name" value="GLUTAMINE AMIDOTRANSFERASE YLR126C-RELATED"/>
    <property type="match status" value="1"/>
</dbReference>
<dbReference type="STRING" id="946122.A0A0C2T846"/>
<evidence type="ECO:0000313" key="3">
    <source>
        <dbReference type="Proteomes" id="UP000054549"/>
    </source>
</evidence>
<dbReference type="Proteomes" id="UP000054549">
    <property type="component" value="Unassembled WGS sequence"/>
</dbReference>
<proteinExistence type="predicted"/>
<dbReference type="SUPFAM" id="SSF52317">
    <property type="entry name" value="Class I glutamine amidotransferase-like"/>
    <property type="match status" value="1"/>
</dbReference>
<dbReference type="GO" id="GO:0005829">
    <property type="term" value="C:cytosol"/>
    <property type="evidence" value="ECO:0007669"/>
    <property type="project" value="TreeGrafter"/>
</dbReference>
<dbReference type="HOGENOM" id="CLU_054974_0_2_1"/>